<feature type="non-terminal residue" evidence="1">
    <location>
        <position position="57"/>
    </location>
</feature>
<comment type="caution">
    <text evidence="1">The sequence shown here is derived from an EMBL/GenBank/DDBJ whole genome shotgun (WGS) entry which is preliminary data.</text>
</comment>
<accession>A0A821UDI2</accession>
<dbReference type="InterPro" id="IPR029058">
    <property type="entry name" value="AB_hydrolase_fold"/>
</dbReference>
<proteinExistence type="predicted"/>
<evidence type="ECO:0000313" key="1">
    <source>
        <dbReference type="EMBL" id="CAF4887884.1"/>
    </source>
</evidence>
<dbReference type="Proteomes" id="UP000663873">
    <property type="component" value="Unassembled WGS sequence"/>
</dbReference>
<gene>
    <name evidence="2" type="ORF">QYT958_LOCUS43565</name>
    <name evidence="1" type="ORF">UJA718_LOCUS44983</name>
</gene>
<dbReference type="EMBL" id="CAJOBP010072554">
    <property type="protein sequence ID" value="CAF4887884.1"/>
    <property type="molecule type" value="Genomic_DNA"/>
</dbReference>
<dbReference type="Gene3D" id="3.40.50.1820">
    <property type="entry name" value="alpha/beta hydrolase"/>
    <property type="match status" value="1"/>
</dbReference>
<reference evidence="1" key="1">
    <citation type="submission" date="2021-02" db="EMBL/GenBank/DDBJ databases">
        <authorList>
            <person name="Nowell W R."/>
        </authorList>
    </citation>
    <scope>NUCLEOTIDE SEQUENCE</scope>
</reference>
<keyword evidence="3" id="KW-1185">Reference proteome</keyword>
<dbReference type="SUPFAM" id="SSF53474">
    <property type="entry name" value="alpha/beta-Hydrolases"/>
    <property type="match status" value="1"/>
</dbReference>
<sequence>MKVPTAIFSGGEDWLADPDDVSFILDNVQSLVYQKLIPDYNHVDFIWAMDANKFVYA</sequence>
<evidence type="ECO:0000313" key="3">
    <source>
        <dbReference type="Proteomes" id="UP000663873"/>
    </source>
</evidence>
<name>A0A821UDI2_9BILA</name>
<dbReference type="Proteomes" id="UP000663848">
    <property type="component" value="Unassembled WGS sequence"/>
</dbReference>
<dbReference type="EMBL" id="CAJOBR010062456">
    <property type="protein sequence ID" value="CAF5075472.1"/>
    <property type="molecule type" value="Genomic_DNA"/>
</dbReference>
<dbReference type="AlphaFoldDB" id="A0A821UDI2"/>
<protein>
    <recommendedName>
        <fullName evidence="4">Lipase</fullName>
    </recommendedName>
</protein>
<feature type="non-terminal residue" evidence="1">
    <location>
        <position position="1"/>
    </location>
</feature>
<evidence type="ECO:0008006" key="4">
    <source>
        <dbReference type="Google" id="ProtNLM"/>
    </source>
</evidence>
<dbReference type="PANTHER" id="PTHR11005">
    <property type="entry name" value="LYSOSOMAL ACID LIPASE-RELATED"/>
    <property type="match status" value="1"/>
</dbReference>
<organism evidence="1 3">
    <name type="scientific">Rotaria socialis</name>
    <dbReference type="NCBI Taxonomy" id="392032"/>
    <lineage>
        <taxon>Eukaryota</taxon>
        <taxon>Metazoa</taxon>
        <taxon>Spiralia</taxon>
        <taxon>Gnathifera</taxon>
        <taxon>Rotifera</taxon>
        <taxon>Eurotatoria</taxon>
        <taxon>Bdelloidea</taxon>
        <taxon>Philodinida</taxon>
        <taxon>Philodinidae</taxon>
        <taxon>Rotaria</taxon>
    </lineage>
</organism>
<evidence type="ECO:0000313" key="2">
    <source>
        <dbReference type="EMBL" id="CAF5075472.1"/>
    </source>
</evidence>